<protein>
    <submittedName>
        <fullName evidence="3">Filamentous hemagglutinin family protein</fullName>
    </submittedName>
</protein>
<sequence length="219" mass="22425">MDAGKGRKSALTTPARSYSLTDDGNISYRTNPSFTGSGISTQKGTADALPSDIDLYAPNGIINAGDAGISSSGFVYVGALEIRGVDNISSSGEIKGLAKPAPSVATLAVETKDKAAADAVRDAAQQATPGDRPSVIIVEILGYGGGGDPARDGDEDERRRLGPRSDAAGDSLQPRYDTRSAVQVIGAGALGDDERRYLTPAERRSLADAGAEEGTPGGR</sequence>
<comment type="caution">
    <text evidence="3">The sequence shown here is derived from an EMBL/GenBank/DDBJ whole genome shotgun (WGS) entry which is preliminary data.</text>
</comment>
<evidence type="ECO:0000313" key="3">
    <source>
        <dbReference type="EMBL" id="MDC7787032.1"/>
    </source>
</evidence>
<evidence type="ECO:0000256" key="1">
    <source>
        <dbReference type="SAM" id="MobiDB-lite"/>
    </source>
</evidence>
<feature type="region of interest" description="Disordered" evidence="1">
    <location>
        <begin position="142"/>
        <end position="219"/>
    </location>
</feature>
<organism evidence="3 4">
    <name type="scientific">Rhodoplanes tepidamans</name>
    <name type="common">Rhodoplanes cryptolactis</name>
    <dbReference type="NCBI Taxonomy" id="200616"/>
    <lineage>
        <taxon>Bacteria</taxon>
        <taxon>Pseudomonadati</taxon>
        <taxon>Pseudomonadota</taxon>
        <taxon>Alphaproteobacteria</taxon>
        <taxon>Hyphomicrobiales</taxon>
        <taxon>Nitrobacteraceae</taxon>
        <taxon>Rhodoplanes</taxon>
    </lineage>
</organism>
<evidence type="ECO:0000313" key="4">
    <source>
        <dbReference type="Proteomes" id="UP001165652"/>
    </source>
</evidence>
<dbReference type="Proteomes" id="UP001165652">
    <property type="component" value="Unassembled WGS sequence"/>
</dbReference>
<name>A0ABT5JBP8_RHOTP</name>
<reference evidence="3" key="1">
    <citation type="journal article" date="2023" name="Microbiol Resour">
        <title>Genome Sequences of Rhodoplanes serenus and Two Thermotolerant Strains, Rhodoplanes tepidamans and 'Rhodoplanes cryptolactis,' Further Refine the Genus.</title>
        <authorList>
            <person name="Rayyan A.A."/>
            <person name="Kyndt J.A."/>
        </authorList>
    </citation>
    <scope>NUCLEOTIDE SEQUENCE</scope>
    <source>
        <strain evidence="3">DSM 9987</strain>
    </source>
</reference>
<keyword evidence="4" id="KW-1185">Reference proteome</keyword>
<dbReference type="Pfam" id="PF12545">
    <property type="entry name" value="DUF3739"/>
    <property type="match status" value="1"/>
</dbReference>
<feature type="compositionally biased region" description="Basic and acidic residues" evidence="1">
    <location>
        <begin position="192"/>
        <end position="206"/>
    </location>
</feature>
<feature type="compositionally biased region" description="Polar residues" evidence="1">
    <location>
        <begin position="10"/>
        <end position="24"/>
    </location>
</feature>
<dbReference type="InterPro" id="IPR021026">
    <property type="entry name" value="Filamn_hemagglutn_DUF3739"/>
</dbReference>
<reference evidence="3" key="2">
    <citation type="submission" date="2023-02" db="EMBL/GenBank/DDBJ databases">
        <authorList>
            <person name="Rayyan A."/>
            <person name="Meyer T."/>
            <person name="Kyndt J.A."/>
        </authorList>
    </citation>
    <scope>NUCLEOTIDE SEQUENCE</scope>
    <source>
        <strain evidence="3">DSM 9987</strain>
    </source>
</reference>
<proteinExistence type="predicted"/>
<evidence type="ECO:0000259" key="2">
    <source>
        <dbReference type="Pfam" id="PF12545"/>
    </source>
</evidence>
<dbReference type="EMBL" id="JAQQLI010000022">
    <property type="protein sequence ID" value="MDC7787032.1"/>
    <property type="molecule type" value="Genomic_DNA"/>
</dbReference>
<accession>A0ABT5JBP8</accession>
<feature type="compositionally biased region" description="Basic and acidic residues" evidence="1">
    <location>
        <begin position="149"/>
        <end position="160"/>
    </location>
</feature>
<gene>
    <name evidence="3" type="ORF">PQJ73_15170</name>
</gene>
<feature type="region of interest" description="Disordered" evidence="1">
    <location>
        <begin position="1"/>
        <end position="24"/>
    </location>
</feature>
<feature type="domain" description="DUF3739" evidence="2">
    <location>
        <begin position="1"/>
        <end position="97"/>
    </location>
</feature>
<dbReference type="RefSeq" id="WP_272777885.1">
    <property type="nucleotide sequence ID" value="NZ_JAQQLI010000022.1"/>
</dbReference>